<dbReference type="RefSeq" id="WP_109063058.1">
    <property type="nucleotide sequence ID" value="NZ_QETA01000008.1"/>
</dbReference>
<gene>
    <name evidence="2" type="ORF">DD235_15680</name>
</gene>
<dbReference type="EMBL" id="QETA01000008">
    <property type="protein sequence ID" value="PWF21251.1"/>
    <property type="molecule type" value="Genomic_DNA"/>
</dbReference>
<organism evidence="2 3">
    <name type="scientific">Corticimicrobacter populi</name>
    <dbReference type="NCBI Taxonomy" id="2175229"/>
    <lineage>
        <taxon>Bacteria</taxon>
        <taxon>Pseudomonadati</taxon>
        <taxon>Pseudomonadota</taxon>
        <taxon>Betaproteobacteria</taxon>
        <taxon>Burkholderiales</taxon>
        <taxon>Alcaligenaceae</taxon>
        <taxon>Corticimicrobacter</taxon>
    </lineage>
</organism>
<dbReference type="InterPro" id="IPR050289">
    <property type="entry name" value="TorD/DmsD_chaperones"/>
</dbReference>
<sequence>MSHPLSLPSLALDEWHAVATQRARIYSWFSGLYAAELTQAHFDTLQTGSAASLCDSLAAAGLTGEVARLRAAMTAWHNLPLARLELAADFAQMFLLSARDGAPPYASCYDDAAPQLYGQAETRMRSFLEHSALAVDARFREPADHLAVCLAMMHYQLIQPLTDTDNAVAASAHQQAGSLETYLLGWLPAFEQRSQSCATELDFYPALATLLLAFVRQDHAFLRDIADDAAQERV</sequence>
<dbReference type="SUPFAM" id="SSF89155">
    <property type="entry name" value="TorD-like"/>
    <property type="match status" value="1"/>
</dbReference>
<dbReference type="NCBIfam" id="NF003442">
    <property type="entry name" value="PRK04976.1"/>
    <property type="match status" value="1"/>
</dbReference>
<comment type="caution">
    <text evidence="2">The sequence shown here is derived from an EMBL/GenBank/DDBJ whole genome shotgun (WGS) entry which is preliminary data.</text>
</comment>
<accession>A0A2V1JTY4</accession>
<proteinExistence type="predicted"/>
<dbReference type="InterPro" id="IPR036411">
    <property type="entry name" value="TorD-like_sf"/>
</dbReference>
<dbReference type="Pfam" id="PF02613">
    <property type="entry name" value="Nitrate_red_del"/>
    <property type="match status" value="1"/>
</dbReference>
<evidence type="ECO:0000313" key="2">
    <source>
        <dbReference type="EMBL" id="PWF21251.1"/>
    </source>
</evidence>
<dbReference type="InterPro" id="IPR036386">
    <property type="entry name" value="HscB_C_sf"/>
</dbReference>
<keyword evidence="3" id="KW-1185">Reference proteome</keyword>
<name>A0A2V1JTY4_9BURK</name>
<dbReference type="Proteomes" id="UP000245212">
    <property type="component" value="Unassembled WGS sequence"/>
</dbReference>
<dbReference type="Gene3D" id="1.20.120.1820">
    <property type="match status" value="1"/>
</dbReference>
<evidence type="ECO:0000256" key="1">
    <source>
        <dbReference type="ARBA" id="ARBA00023186"/>
    </source>
</evidence>
<dbReference type="PANTHER" id="PTHR34227:SF11">
    <property type="entry name" value="CHAPERONE PROTEIN TORD"/>
    <property type="match status" value="1"/>
</dbReference>
<evidence type="ECO:0000313" key="3">
    <source>
        <dbReference type="Proteomes" id="UP000245212"/>
    </source>
</evidence>
<reference evidence="3" key="1">
    <citation type="submission" date="2018-05" db="EMBL/GenBank/DDBJ databases">
        <authorList>
            <person name="Li Y."/>
        </authorList>
    </citation>
    <scope>NUCLEOTIDE SEQUENCE [LARGE SCALE GENOMIC DNA]</scope>
    <source>
        <strain evidence="3">3d-2-2</strain>
    </source>
</reference>
<keyword evidence="1" id="KW-0143">Chaperone</keyword>
<dbReference type="GO" id="GO:0051259">
    <property type="term" value="P:protein complex oligomerization"/>
    <property type="evidence" value="ECO:0007669"/>
    <property type="project" value="InterPro"/>
</dbReference>
<protein>
    <submittedName>
        <fullName evidence="2">Molecular chaperone TorD</fullName>
    </submittedName>
</protein>
<dbReference type="Gene3D" id="1.20.1280.20">
    <property type="entry name" value="HscB, C-terminal domain"/>
    <property type="match status" value="1"/>
</dbReference>
<dbReference type="AlphaFoldDB" id="A0A2V1JTY4"/>
<dbReference type="InterPro" id="IPR020945">
    <property type="entry name" value="DMSO/NO3_reduct_chaperone"/>
</dbReference>
<dbReference type="PANTHER" id="PTHR34227">
    <property type="entry name" value="CHAPERONE PROTEIN YCDY"/>
    <property type="match status" value="1"/>
</dbReference>